<protein>
    <submittedName>
        <fullName evidence="1">Uncharacterized protein</fullName>
    </submittedName>
</protein>
<evidence type="ECO:0000313" key="1">
    <source>
        <dbReference type="EMBL" id="PPZ91904.1"/>
    </source>
</evidence>
<accession>A0A2S7I5R8</accession>
<dbReference type="Proteomes" id="UP000238565">
    <property type="component" value="Unassembled WGS sequence"/>
</dbReference>
<reference evidence="1 2" key="1">
    <citation type="submission" date="2018-02" db="EMBL/GenBank/DDBJ databases">
        <title>Draft genome sequence of bacterial isolates from marine environment.</title>
        <authorList>
            <person name="Singh S.K."/>
            <person name="Hill R."/>
            <person name="Major S."/>
            <person name="Cai H."/>
            <person name="Li Y."/>
        </authorList>
    </citation>
    <scope>NUCLEOTIDE SEQUENCE [LARGE SCALE GENOMIC DNA]</scope>
    <source>
        <strain evidence="1 2">IMET F</strain>
    </source>
</reference>
<organism evidence="1 2">
    <name type="scientific">Cloacibacterium normanense</name>
    <dbReference type="NCBI Taxonomy" id="237258"/>
    <lineage>
        <taxon>Bacteria</taxon>
        <taxon>Pseudomonadati</taxon>
        <taxon>Bacteroidota</taxon>
        <taxon>Flavobacteriia</taxon>
        <taxon>Flavobacteriales</taxon>
        <taxon>Weeksellaceae</taxon>
    </lineage>
</organism>
<gene>
    <name evidence="1" type="ORF">C3729_07555</name>
</gene>
<comment type="caution">
    <text evidence="1">The sequence shown here is derived from an EMBL/GenBank/DDBJ whole genome shotgun (WGS) entry which is preliminary data.</text>
</comment>
<sequence length="66" mass="7917">MFFWLEPKEPKIQVWKSSAKNVYPFLKTLKLTRQNAELKQQTFFNEKAIHFLNAFGFLGRQIQLDL</sequence>
<dbReference type="EMBL" id="PTPZ01000003">
    <property type="protein sequence ID" value="PPZ91904.1"/>
    <property type="molecule type" value="Genomic_DNA"/>
</dbReference>
<proteinExistence type="predicted"/>
<evidence type="ECO:0000313" key="2">
    <source>
        <dbReference type="Proteomes" id="UP000238565"/>
    </source>
</evidence>
<dbReference type="AlphaFoldDB" id="A0A2S7I5R8"/>
<name>A0A2S7I5R8_9FLAO</name>